<organism evidence="9 10">
    <name type="scientific">Georgenia soli</name>
    <dbReference type="NCBI Taxonomy" id="638953"/>
    <lineage>
        <taxon>Bacteria</taxon>
        <taxon>Bacillati</taxon>
        <taxon>Actinomycetota</taxon>
        <taxon>Actinomycetes</taxon>
        <taxon>Micrococcales</taxon>
        <taxon>Bogoriellaceae</taxon>
        <taxon>Georgenia</taxon>
    </lineage>
</organism>
<dbReference type="InterPro" id="IPR018076">
    <property type="entry name" value="T2SS_GspF_dom"/>
</dbReference>
<dbReference type="EMBL" id="PDJI01000004">
    <property type="protein sequence ID" value="PFG39237.1"/>
    <property type="molecule type" value="Genomic_DNA"/>
</dbReference>
<sequence length="206" mass="20475">MTTLALLLLAVVAALPWTVTDRSPAGAPRRRGQAPPPVPLGEVDVAVLLDLADAALGAGASVPGTLQALGRAIGDPRAPAGPAASPPAADPAPADEDRGAGAAMRRAGRALLLGATWTEAWADAPQVLAPLADALEPAWVDGAAPGPLLRQAAASVRSTRHREAQEAAARLGVRLVLPLGLCFLPAFVLLGLVPVVLAAGGAVLGG</sequence>
<keyword evidence="5 7" id="KW-0472">Membrane</keyword>
<dbReference type="Proteomes" id="UP000222106">
    <property type="component" value="Unassembled WGS sequence"/>
</dbReference>
<feature type="region of interest" description="Disordered" evidence="6">
    <location>
        <begin position="73"/>
        <end position="101"/>
    </location>
</feature>
<evidence type="ECO:0000259" key="8">
    <source>
        <dbReference type="Pfam" id="PF00482"/>
    </source>
</evidence>
<evidence type="ECO:0000256" key="7">
    <source>
        <dbReference type="SAM" id="Phobius"/>
    </source>
</evidence>
<evidence type="ECO:0000256" key="4">
    <source>
        <dbReference type="ARBA" id="ARBA00022989"/>
    </source>
</evidence>
<dbReference type="Pfam" id="PF00482">
    <property type="entry name" value="T2SSF"/>
    <property type="match status" value="1"/>
</dbReference>
<feature type="transmembrane region" description="Helical" evidence="7">
    <location>
        <begin position="175"/>
        <end position="204"/>
    </location>
</feature>
<dbReference type="OrthoDB" id="3267562at2"/>
<comment type="caution">
    <text evidence="9">The sequence shown here is derived from an EMBL/GenBank/DDBJ whole genome shotgun (WGS) entry which is preliminary data.</text>
</comment>
<keyword evidence="4 7" id="KW-1133">Transmembrane helix</keyword>
<evidence type="ECO:0000256" key="1">
    <source>
        <dbReference type="ARBA" id="ARBA00004651"/>
    </source>
</evidence>
<feature type="domain" description="Type II secretion system protein GspF" evidence="8">
    <location>
        <begin position="100"/>
        <end position="191"/>
    </location>
</feature>
<evidence type="ECO:0000256" key="3">
    <source>
        <dbReference type="ARBA" id="ARBA00022692"/>
    </source>
</evidence>
<evidence type="ECO:0000313" key="9">
    <source>
        <dbReference type="EMBL" id="PFG39237.1"/>
    </source>
</evidence>
<dbReference type="GO" id="GO:0005886">
    <property type="term" value="C:plasma membrane"/>
    <property type="evidence" value="ECO:0007669"/>
    <property type="project" value="UniProtKB-SubCell"/>
</dbReference>
<name>A0A2A9EJI1_9MICO</name>
<evidence type="ECO:0000313" key="10">
    <source>
        <dbReference type="Proteomes" id="UP000222106"/>
    </source>
</evidence>
<evidence type="ECO:0000256" key="5">
    <source>
        <dbReference type="ARBA" id="ARBA00023136"/>
    </source>
</evidence>
<evidence type="ECO:0000256" key="6">
    <source>
        <dbReference type="SAM" id="MobiDB-lite"/>
    </source>
</evidence>
<dbReference type="AlphaFoldDB" id="A0A2A9EJI1"/>
<protein>
    <submittedName>
        <fullName evidence="9">Type II secretion system (T2SS) protein F</fullName>
    </submittedName>
</protein>
<keyword evidence="10" id="KW-1185">Reference proteome</keyword>
<keyword evidence="2" id="KW-1003">Cell membrane</keyword>
<keyword evidence="3 7" id="KW-0812">Transmembrane</keyword>
<evidence type="ECO:0000256" key="2">
    <source>
        <dbReference type="ARBA" id="ARBA00022475"/>
    </source>
</evidence>
<proteinExistence type="predicted"/>
<dbReference type="RefSeq" id="WP_098483375.1">
    <property type="nucleotide sequence ID" value="NZ_PDJI01000004.1"/>
</dbReference>
<comment type="subcellular location">
    <subcellularLocation>
        <location evidence="1">Cell membrane</location>
        <topology evidence="1">Multi-pass membrane protein</topology>
    </subcellularLocation>
</comment>
<gene>
    <name evidence="9" type="ORF">ATJ97_1735</name>
</gene>
<feature type="compositionally biased region" description="Low complexity" evidence="6">
    <location>
        <begin position="73"/>
        <end position="83"/>
    </location>
</feature>
<reference evidence="9 10" key="1">
    <citation type="submission" date="2017-10" db="EMBL/GenBank/DDBJ databases">
        <title>Sequencing the genomes of 1000 actinobacteria strains.</title>
        <authorList>
            <person name="Klenk H.-P."/>
        </authorList>
    </citation>
    <scope>NUCLEOTIDE SEQUENCE [LARGE SCALE GENOMIC DNA]</scope>
    <source>
        <strain evidence="9 10">DSM 21838</strain>
    </source>
</reference>
<accession>A0A2A9EJI1</accession>